<protein>
    <submittedName>
        <fullName evidence="1">Uncharacterized protein</fullName>
    </submittedName>
</protein>
<evidence type="ECO:0000313" key="1">
    <source>
        <dbReference type="EMBL" id="TQV78746.1"/>
    </source>
</evidence>
<dbReference type="Proteomes" id="UP000319732">
    <property type="component" value="Unassembled WGS sequence"/>
</dbReference>
<accession>A0A545TNG5</accession>
<gene>
    <name evidence="1" type="ORF">FKG94_12030</name>
</gene>
<sequence length="121" mass="13562">MTDYQGAQGMKLQVSQLAQISERGVLIIESLDASLYQAFVAVDGCEHLIYGDDGRPVRAFSLGNMRQRLGYHRFLRVVLRQHSAYDEMIGQPVREQSNALEVDISWPAESGFPVPISKSLH</sequence>
<name>A0A545TNG5_9GAMM</name>
<dbReference type="InterPro" id="IPR045508">
    <property type="entry name" value="DUF6482"/>
</dbReference>
<dbReference type="RefSeq" id="WP_142904573.1">
    <property type="nucleotide sequence ID" value="NZ_ML660093.1"/>
</dbReference>
<evidence type="ECO:0000313" key="2">
    <source>
        <dbReference type="Proteomes" id="UP000319732"/>
    </source>
</evidence>
<dbReference type="OrthoDB" id="5600613at2"/>
<comment type="caution">
    <text evidence="1">The sequence shown here is derived from an EMBL/GenBank/DDBJ whole genome shotgun (WGS) entry which is preliminary data.</text>
</comment>
<proteinExistence type="predicted"/>
<keyword evidence="2" id="KW-1185">Reference proteome</keyword>
<dbReference type="AlphaFoldDB" id="A0A545TNG5"/>
<organism evidence="1 2">
    <name type="scientific">Exilibacterium tricleocarpae</name>
    <dbReference type="NCBI Taxonomy" id="2591008"/>
    <lineage>
        <taxon>Bacteria</taxon>
        <taxon>Pseudomonadati</taxon>
        <taxon>Pseudomonadota</taxon>
        <taxon>Gammaproteobacteria</taxon>
        <taxon>Cellvibrionales</taxon>
        <taxon>Cellvibrionaceae</taxon>
        <taxon>Exilibacterium</taxon>
    </lineage>
</organism>
<dbReference type="EMBL" id="VHSG01000012">
    <property type="protein sequence ID" value="TQV78746.1"/>
    <property type="molecule type" value="Genomic_DNA"/>
</dbReference>
<reference evidence="1 2" key="1">
    <citation type="submission" date="2019-06" db="EMBL/GenBank/DDBJ databases">
        <title>Whole genome sequence for Cellvibrionaceae sp. R142.</title>
        <authorList>
            <person name="Wang G."/>
        </authorList>
    </citation>
    <scope>NUCLEOTIDE SEQUENCE [LARGE SCALE GENOMIC DNA]</scope>
    <source>
        <strain evidence="1 2">R142</strain>
    </source>
</reference>
<dbReference type="Pfam" id="PF20090">
    <property type="entry name" value="DUF6482"/>
    <property type="match status" value="1"/>
</dbReference>